<dbReference type="AlphaFoldDB" id="A0A7F8R801"/>
<feature type="compositionally biased region" description="Basic and acidic residues" evidence="1">
    <location>
        <begin position="54"/>
        <end position="76"/>
    </location>
</feature>
<keyword evidence="2" id="KW-1185">Reference proteome</keyword>
<accession>A0A7F8R801</accession>
<gene>
    <name evidence="3" type="primary">NANOGNB</name>
</gene>
<protein>
    <submittedName>
        <fullName evidence="3">NANOG neighbor homeobox</fullName>
    </submittedName>
</protein>
<dbReference type="KEGG" id="lww:115942659"/>
<name>A0A7F8R801_LEPWE</name>
<dbReference type="RefSeq" id="XP_030889344.1">
    <property type="nucleotide sequence ID" value="XM_031033484.1"/>
</dbReference>
<sequence length="143" mass="16860">MGDAIFQQLKMYSPFLILGPNTEAVYSDKNLVDLDENFAIQKEPAMLCDQNPEQSKRNHNEDERRGKKKWKEREGEEKEVEVEERLEEEQEKEEKNEEQYPQKRLVSKPLMDTLWATFKLNKCPTKGDSQSLAFEFNMTAKQV</sequence>
<keyword evidence="3" id="KW-0238">DNA-binding</keyword>
<proteinExistence type="predicted"/>
<dbReference type="CTD" id="360030"/>
<feature type="region of interest" description="Disordered" evidence="1">
    <location>
        <begin position="43"/>
        <end position="104"/>
    </location>
</feature>
<dbReference type="GO" id="GO:0003677">
    <property type="term" value="F:DNA binding"/>
    <property type="evidence" value="ECO:0007669"/>
    <property type="project" value="UniProtKB-KW"/>
</dbReference>
<reference evidence="3" key="1">
    <citation type="submission" date="2025-08" db="UniProtKB">
        <authorList>
            <consortium name="RefSeq"/>
        </authorList>
    </citation>
    <scope>IDENTIFICATION</scope>
    <source>
        <tissue evidence="3">Liver</tissue>
    </source>
</reference>
<feature type="compositionally biased region" description="Basic and acidic residues" evidence="1">
    <location>
        <begin position="92"/>
        <end position="101"/>
    </location>
</feature>
<feature type="compositionally biased region" description="Acidic residues" evidence="1">
    <location>
        <begin position="77"/>
        <end position="91"/>
    </location>
</feature>
<dbReference type="Proteomes" id="UP000245341">
    <property type="component" value="Unplaced"/>
</dbReference>
<evidence type="ECO:0000256" key="1">
    <source>
        <dbReference type="SAM" id="MobiDB-lite"/>
    </source>
</evidence>
<evidence type="ECO:0000313" key="3">
    <source>
        <dbReference type="RefSeq" id="XP_030889344.1"/>
    </source>
</evidence>
<dbReference type="OrthoDB" id="9666432at2759"/>
<dbReference type="GeneID" id="115942659"/>
<organism evidence="2 3">
    <name type="scientific">Leptonychotes weddellii</name>
    <name type="common">Weddell seal</name>
    <name type="synonym">Otaria weddellii</name>
    <dbReference type="NCBI Taxonomy" id="9713"/>
    <lineage>
        <taxon>Eukaryota</taxon>
        <taxon>Metazoa</taxon>
        <taxon>Chordata</taxon>
        <taxon>Craniata</taxon>
        <taxon>Vertebrata</taxon>
        <taxon>Euteleostomi</taxon>
        <taxon>Mammalia</taxon>
        <taxon>Eutheria</taxon>
        <taxon>Laurasiatheria</taxon>
        <taxon>Carnivora</taxon>
        <taxon>Caniformia</taxon>
        <taxon>Pinnipedia</taxon>
        <taxon>Phocidae</taxon>
        <taxon>Monachinae</taxon>
        <taxon>Lobodontini</taxon>
        <taxon>Leptonychotes</taxon>
    </lineage>
</organism>
<evidence type="ECO:0000313" key="2">
    <source>
        <dbReference type="Proteomes" id="UP000245341"/>
    </source>
</evidence>
<keyword evidence="3" id="KW-0371">Homeobox</keyword>